<feature type="domain" description="N-acetyltransferase" evidence="1">
    <location>
        <begin position="21"/>
        <end position="220"/>
    </location>
</feature>
<comment type="caution">
    <text evidence="2">The sequence shown here is derived from an EMBL/GenBank/DDBJ whole genome shotgun (WGS) entry which is preliminary data.</text>
</comment>
<accession>A0A8H7E3V5</accession>
<evidence type="ECO:0000313" key="2">
    <source>
        <dbReference type="EMBL" id="KAF7507670.1"/>
    </source>
</evidence>
<sequence>MIRTTLPILPTYPPTIQTDRLLLRSFSPTDVTQYHVLRQQPEVMVWTSAIHCDETISQTQEWMARHQTSPDLKTFSFSIEELSNPGQVIGSAGCSVVPGKQPEVGYMFRKEMWGRGYATEAVKAVLNAYWDLGRRGVEVESHLEKEGIVEEKEHCDQCKDAVDYTSYAAGFQVEKLSAVTVSANVGSRRVLEKLGFVMVKEFKDWKTGGRECIEYTLQRPRH</sequence>
<dbReference type="GO" id="GO:0016747">
    <property type="term" value="F:acyltransferase activity, transferring groups other than amino-acyl groups"/>
    <property type="evidence" value="ECO:0007669"/>
    <property type="project" value="InterPro"/>
</dbReference>
<dbReference type="InterPro" id="IPR051531">
    <property type="entry name" value="N-acetyltransferase"/>
</dbReference>
<dbReference type="AlphaFoldDB" id="A0A8H7E3V5"/>
<dbReference type="PANTHER" id="PTHR43792">
    <property type="entry name" value="GNAT FAMILY, PUTATIVE (AFU_ORTHOLOGUE AFUA_3G00765)-RELATED-RELATED"/>
    <property type="match status" value="1"/>
</dbReference>
<protein>
    <recommendedName>
        <fullName evidence="1">N-acetyltransferase domain-containing protein</fullName>
    </recommendedName>
</protein>
<reference evidence="2" key="1">
    <citation type="submission" date="2020-02" db="EMBL/GenBank/DDBJ databases">
        <authorList>
            <person name="Palmer J.M."/>
        </authorList>
    </citation>
    <scope>NUCLEOTIDE SEQUENCE</scope>
    <source>
        <strain evidence="2">EPUS1.4</strain>
        <tissue evidence="2">Thallus</tissue>
    </source>
</reference>
<dbReference type="EMBL" id="JAACFV010000065">
    <property type="protein sequence ID" value="KAF7507670.1"/>
    <property type="molecule type" value="Genomic_DNA"/>
</dbReference>
<name>A0A8H7E3V5_9EURO</name>
<dbReference type="InterPro" id="IPR000182">
    <property type="entry name" value="GNAT_dom"/>
</dbReference>
<dbReference type="Gene3D" id="3.40.630.30">
    <property type="match status" value="1"/>
</dbReference>
<keyword evidence="3" id="KW-1185">Reference proteome</keyword>
<organism evidence="2 3">
    <name type="scientific">Endocarpon pusillum</name>
    <dbReference type="NCBI Taxonomy" id="364733"/>
    <lineage>
        <taxon>Eukaryota</taxon>
        <taxon>Fungi</taxon>
        <taxon>Dikarya</taxon>
        <taxon>Ascomycota</taxon>
        <taxon>Pezizomycotina</taxon>
        <taxon>Eurotiomycetes</taxon>
        <taxon>Chaetothyriomycetidae</taxon>
        <taxon>Verrucariales</taxon>
        <taxon>Verrucariaceae</taxon>
        <taxon>Endocarpon</taxon>
    </lineage>
</organism>
<evidence type="ECO:0000259" key="1">
    <source>
        <dbReference type="PROSITE" id="PS51186"/>
    </source>
</evidence>
<dbReference type="SUPFAM" id="SSF55729">
    <property type="entry name" value="Acyl-CoA N-acyltransferases (Nat)"/>
    <property type="match status" value="2"/>
</dbReference>
<evidence type="ECO:0000313" key="3">
    <source>
        <dbReference type="Proteomes" id="UP000606974"/>
    </source>
</evidence>
<gene>
    <name evidence="2" type="ORF">GJ744_010223</name>
</gene>
<dbReference type="Proteomes" id="UP000606974">
    <property type="component" value="Unassembled WGS sequence"/>
</dbReference>
<dbReference type="OrthoDB" id="4072826at2759"/>
<dbReference type="PANTHER" id="PTHR43792:SF1">
    <property type="entry name" value="N-ACETYLTRANSFERASE DOMAIN-CONTAINING PROTEIN"/>
    <property type="match status" value="1"/>
</dbReference>
<dbReference type="PROSITE" id="PS51186">
    <property type="entry name" value="GNAT"/>
    <property type="match status" value="1"/>
</dbReference>
<proteinExistence type="predicted"/>
<dbReference type="InterPro" id="IPR016181">
    <property type="entry name" value="Acyl_CoA_acyltransferase"/>
</dbReference>
<dbReference type="Pfam" id="PF13302">
    <property type="entry name" value="Acetyltransf_3"/>
    <property type="match status" value="1"/>
</dbReference>